<feature type="domain" description="Helicase HerA central" evidence="1">
    <location>
        <begin position="141"/>
        <end position="308"/>
    </location>
</feature>
<organism evidence="2 3">
    <name type="scientific">Bacillus thuringiensis HD-771</name>
    <dbReference type="NCBI Taxonomy" id="1218175"/>
    <lineage>
        <taxon>Bacteria</taxon>
        <taxon>Bacillati</taxon>
        <taxon>Bacillota</taxon>
        <taxon>Bacilli</taxon>
        <taxon>Bacillales</taxon>
        <taxon>Bacillaceae</taxon>
        <taxon>Bacillus</taxon>
        <taxon>Bacillus cereus group</taxon>
    </lineage>
</organism>
<dbReference type="AlphaFoldDB" id="A0A9W3JBK6"/>
<dbReference type="Gene3D" id="3.40.50.300">
    <property type="entry name" value="P-loop containing nucleotide triphosphate hydrolases"/>
    <property type="match status" value="2"/>
</dbReference>
<dbReference type="InterPro" id="IPR008571">
    <property type="entry name" value="HerA-like"/>
</dbReference>
<sequence>MEKDNQLRVRSFENNKIIIEIIDFYKWKTENTDAQIKIGSFLKIEDGNSKSVITMVQSFKMAENFSQQSEVTNGNEYSGNFILETYPIGQLITLEEELKFIKGLKNISIPPSSVNLLSESEIQCIFQNTGQQFIFSHHSIDENIQISVDGDKFFSKHLAVVGSTGSGKSCTVAKIIQEANKNDTHLLKNTHILIFDIHGEYQSAFNYNSRYLSIENNTLHLPYWLMNSEELEDFFIESSEANSHNQISQFKKAVICNKKKHNPHLNVTYDSPVYFNLQEVLNYLNNKNRESYYIKDEIEYYAILGQDITIIEEGISEEMWEPLNFLQLTGNSKHPTLNAKVAKGAFYGEFDRFLSRFETKMLDTRLNFMLSNTLSNTNDFYKIMKNILGYSNTDTPNANITIIDLSSLPFEIVSIVVSIVTRFSFEYCYHKTRLNQTNDTPYLLVFEEAHKYIPKLNDSKFKNTRVSVERVAKEGRKYGLSSMIVSQRPSEISPTVFSQCNNFVIMRLTNPDDQTYVKRLLPDSFTGYTDSLSTLETKEALLIGDSVSTPCIVKINDANPLPKSEDIQFLEEWRKDWKTVNFEEIFSQVISNSPVPQLT</sequence>
<name>A0A9W3JBK6_BACTU</name>
<reference evidence="2 3" key="1">
    <citation type="submission" date="2012-08" db="EMBL/GenBank/DDBJ databases">
        <authorList>
            <person name="Doggett N."/>
            <person name="Teshima H."/>
            <person name="Bruce D."/>
            <person name="Detter J.C."/>
            <person name="Johnson S.L."/>
            <person name="Han C."/>
        </authorList>
    </citation>
    <scope>NUCLEOTIDE SEQUENCE [LARGE SCALE GENOMIC DNA]</scope>
    <source>
        <strain evidence="2 3">HD-771</strain>
    </source>
</reference>
<evidence type="ECO:0000259" key="1">
    <source>
        <dbReference type="Pfam" id="PF01935"/>
    </source>
</evidence>
<proteinExistence type="predicted"/>
<protein>
    <recommendedName>
        <fullName evidence="1">Helicase HerA central domain-containing protein</fullName>
    </recommendedName>
</protein>
<dbReference type="Pfam" id="PF01935">
    <property type="entry name" value="DUF87"/>
    <property type="match status" value="1"/>
</dbReference>
<dbReference type="KEGG" id="bti:BTG_19620"/>
<dbReference type="PANTHER" id="PTHR42957:SF1">
    <property type="entry name" value="HELICASE MJ1565-RELATED"/>
    <property type="match status" value="1"/>
</dbReference>
<gene>
    <name evidence="2" type="ORF">BTG_19620</name>
</gene>
<evidence type="ECO:0000313" key="3">
    <source>
        <dbReference type="Proteomes" id="UP000005259"/>
    </source>
</evidence>
<dbReference type="SUPFAM" id="SSF52540">
    <property type="entry name" value="P-loop containing nucleoside triphosphate hydrolases"/>
    <property type="match status" value="1"/>
</dbReference>
<dbReference type="Proteomes" id="UP000005259">
    <property type="component" value="Chromosome"/>
</dbReference>
<dbReference type="RefSeq" id="WP_000409804.1">
    <property type="nucleotide sequence ID" value="NC_018500.1"/>
</dbReference>
<dbReference type="PANTHER" id="PTHR42957">
    <property type="entry name" value="HELICASE MJ1565-RELATED"/>
    <property type="match status" value="1"/>
</dbReference>
<dbReference type="InterPro" id="IPR027417">
    <property type="entry name" value="P-loop_NTPase"/>
</dbReference>
<dbReference type="EMBL" id="CP003752">
    <property type="protein sequence ID" value="AFQ17343.1"/>
    <property type="molecule type" value="Genomic_DNA"/>
</dbReference>
<evidence type="ECO:0000313" key="2">
    <source>
        <dbReference type="EMBL" id="AFQ17343.1"/>
    </source>
</evidence>
<dbReference type="InterPro" id="IPR002789">
    <property type="entry name" value="HerA_central"/>
</dbReference>
<accession>A0A9W3JBK6</accession>